<protein>
    <submittedName>
        <fullName evidence="9">Apoptosis-enhancing nuclease</fullName>
    </submittedName>
</protein>
<dbReference type="InterPro" id="IPR012337">
    <property type="entry name" value="RNaseH-like_sf"/>
</dbReference>
<dbReference type="GeneID" id="129345565"/>
<dbReference type="SMART" id="SM00479">
    <property type="entry name" value="EXOIII"/>
    <property type="match status" value="1"/>
</dbReference>
<comment type="subcellular location">
    <subcellularLocation>
        <location evidence="1">Nucleus</location>
    </subcellularLocation>
</comment>
<dbReference type="SUPFAM" id="SSF53098">
    <property type="entry name" value="Ribonuclease H-like"/>
    <property type="match status" value="1"/>
</dbReference>
<feature type="domain" description="Exonuclease" evidence="7">
    <location>
        <begin position="165"/>
        <end position="331"/>
    </location>
</feature>
<dbReference type="GO" id="GO:0004527">
    <property type="term" value="F:exonuclease activity"/>
    <property type="evidence" value="ECO:0007669"/>
    <property type="project" value="UniProtKB-KW"/>
</dbReference>
<dbReference type="Proteomes" id="UP001190640">
    <property type="component" value="Chromosome 18"/>
</dbReference>
<keyword evidence="5" id="KW-0539">Nucleus</keyword>
<keyword evidence="8" id="KW-1185">Reference proteome</keyword>
<keyword evidence="2" id="KW-0540">Nuclease</keyword>
<dbReference type="CTD" id="64782"/>
<dbReference type="Gene3D" id="3.30.420.10">
    <property type="entry name" value="Ribonuclease H-like superfamily/Ribonuclease H"/>
    <property type="match status" value="1"/>
</dbReference>
<dbReference type="AlphaFoldDB" id="A0AA97KMN1"/>
<dbReference type="PANTHER" id="PTHR12801">
    <property type="entry name" value="RNA EXONUCLEASE REXO1 / RECO3 FAMILY MEMBER-RELATED"/>
    <property type="match status" value="1"/>
</dbReference>
<dbReference type="InterPro" id="IPR047021">
    <property type="entry name" value="REXO1/3/4-like"/>
</dbReference>
<evidence type="ECO:0000256" key="1">
    <source>
        <dbReference type="ARBA" id="ARBA00004123"/>
    </source>
</evidence>
<evidence type="ECO:0000256" key="2">
    <source>
        <dbReference type="ARBA" id="ARBA00022722"/>
    </source>
</evidence>
<evidence type="ECO:0000256" key="4">
    <source>
        <dbReference type="ARBA" id="ARBA00022839"/>
    </source>
</evidence>
<name>A0AA97KMN1_EUBMA</name>
<feature type="compositionally biased region" description="Basic residues" evidence="6">
    <location>
        <begin position="55"/>
        <end position="65"/>
    </location>
</feature>
<sequence>MPSSGKHLLGEMNPAEADQGGCLGVEGRLLQCPCCQWDPGRSLNKAPPDTVAGRQNKKKSRKHQRCMVRRTLERKELQGPRLGEETLYMASKPSKACRMQGQEVSELTKEDVEKDRRTFCPIPVPSAGTATQHPSSQDFGNLAPLPSHPGAGADSFSYQKPKTRKLVAIDCEMVGTGPGGKVNELARCTVVNYDGDVVYDKYVRPQLPVVDYRTRWSGITRRHMEKATPFMKARAEVLQILRDKIVVGHAVHNDFRALKYFHPRDWTRDTSQSPHLREKCGLLVKANVSLKSLAKQLLHKEIQVSKKGHSSVEDAQASMELYRLVEIQWEKDMTARLSSCSPHSPPDNCADNDRYMDDRYWPEDLDLDCK</sequence>
<evidence type="ECO:0000313" key="8">
    <source>
        <dbReference type="Proteomes" id="UP001190640"/>
    </source>
</evidence>
<dbReference type="GO" id="GO:0003676">
    <property type="term" value="F:nucleic acid binding"/>
    <property type="evidence" value="ECO:0007669"/>
    <property type="project" value="InterPro"/>
</dbReference>
<keyword evidence="4" id="KW-0269">Exonuclease</keyword>
<evidence type="ECO:0000259" key="7">
    <source>
        <dbReference type="SMART" id="SM00479"/>
    </source>
</evidence>
<gene>
    <name evidence="9" type="primary">AEN</name>
</gene>
<evidence type="ECO:0000313" key="9">
    <source>
        <dbReference type="RefSeq" id="XP_054858750.1"/>
    </source>
</evidence>
<feature type="region of interest" description="Disordered" evidence="6">
    <location>
        <begin position="43"/>
        <end position="65"/>
    </location>
</feature>
<accession>A0AA97KMN1</accession>
<reference evidence="9" key="1">
    <citation type="submission" date="2025-08" db="UniProtKB">
        <authorList>
            <consortium name="RefSeq"/>
        </authorList>
    </citation>
    <scope>IDENTIFICATION</scope>
    <source>
        <tissue evidence="9">Blood</tissue>
    </source>
</reference>
<dbReference type="InterPro" id="IPR013520">
    <property type="entry name" value="Ribonucl_H"/>
</dbReference>
<dbReference type="RefSeq" id="XP_054858750.1">
    <property type="nucleotide sequence ID" value="XM_055002775.1"/>
</dbReference>
<dbReference type="Pfam" id="PF00929">
    <property type="entry name" value="RNase_T"/>
    <property type="match status" value="1"/>
</dbReference>
<dbReference type="PANTHER" id="PTHR12801:SF57">
    <property type="entry name" value="APOPTOSIS-ENHANCING NUCLEASE"/>
    <property type="match status" value="1"/>
</dbReference>
<dbReference type="KEGG" id="emc:129345565"/>
<dbReference type="GO" id="GO:0005730">
    <property type="term" value="C:nucleolus"/>
    <property type="evidence" value="ECO:0007669"/>
    <property type="project" value="UniProtKB-ARBA"/>
</dbReference>
<dbReference type="FunFam" id="3.30.420.10:FF:000007">
    <property type="entry name" value="Interferon-stimulated exonuclease gene 20"/>
    <property type="match status" value="1"/>
</dbReference>
<evidence type="ECO:0000256" key="3">
    <source>
        <dbReference type="ARBA" id="ARBA00022801"/>
    </source>
</evidence>
<dbReference type="InterPro" id="IPR036397">
    <property type="entry name" value="RNaseH_sf"/>
</dbReference>
<evidence type="ECO:0000256" key="5">
    <source>
        <dbReference type="ARBA" id="ARBA00023242"/>
    </source>
</evidence>
<organism evidence="8 9">
    <name type="scientific">Eublepharis macularius</name>
    <name type="common">Leopard gecko</name>
    <name type="synonym">Cyrtodactylus macularius</name>
    <dbReference type="NCBI Taxonomy" id="481883"/>
    <lineage>
        <taxon>Eukaryota</taxon>
        <taxon>Metazoa</taxon>
        <taxon>Chordata</taxon>
        <taxon>Craniata</taxon>
        <taxon>Vertebrata</taxon>
        <taxon>Euteleostomi</taxon>
        <taxon>Lepidosauria</taxon>
        <taxon>Squamata</taxon>
        <taxon>Bifurcata</taxon>
        <taxon>Gekkota</taxon>
        <taxon>Eublepharidae</taxon>
        <taxon>Eublepharinae</taxon>
        <taxon>Eublepharis</taxon>
    </lineage>
</organism>
<proteinExistence type="predicted"/>
<evidence type="ECO:0000256" key="6">
    <source>
        <dbReference type="SAM" id="MobiDB-lite"/>
    </source>
</evidence>
<keyword evidence="3" id="KW-0378">Hydrolase</keyword>